<name>A0AAJ5X2K5_9SPHN</name>
<dbReference type="GO" id="GO:0016787">
    <property type="term" value="F:hydrolase activity"/>
    <property type="evidence" value="ECO:0007669"/>
    <property type="project" value="UniProtKB-KW"/>
</dbReference>
<evidence type="ECO:0000313" key="7">
    <source>
        <dbReference type="Proteomes" id="UP001218362"/>
    </source>
</evidence>
<dbReference type="CDD" id="cd16277">
    <property type="entry name" value="metallo-hydrolase-like_MBL-fold"/>
    <property type="match status" value="1"/>
</dbReference>
<dbReference type="InterPro" id="IPR036866">
    <property type="entry name" value="RibonucZ/Hydroxyglut_hydro"/>
</dbReference>
<dbReference type="PANTHER" id="PTHR42978:SF6">
    <property type="entry name" value="QUORUM-QUENCHING LACTONASE YTNP-RELATED"/>
    <property type="match status" value="1"/>
</dbReference>
<dbReference type="GO" id="GO:0046872">
    <property type="term" value="F:metal ion binding"/>
    <property type="evidence" value="ECO:0007669"/>
    <property type="project" value="UniProtKB-KW"/>
</dbReference>
<dbReference type="SMART" id="SM00849">
    <property type="entry name" value="Lactamase_B"/>
    <property type="match status" value="1"/>
</dbReference>
<dbReference type="SUPFAM" id="SSF56281">
    <property type="entry name" value="Metallo-hydrolase/oxidoreductase"/>
    <property type="match status" value="1"/>
</dbReference>
<reference evidence="6" key="1">
    <citation type="submission" date="2023-03" db="EMBL/GenBank/DDBJ databases">
        <title>Andean soil-derived lignocellulolytic bacterial consortium as a source of novel taxa and putative plastic-active enzymes.</title>
        <authorList>
            <person name="Diaz-Garcia L."/>
            <person name="Chuvochina M."/>
            <person name="Feuerriegel G."/>
            <person name="Bunk B."/>
            <person name="Sproer C."/>
            <person name="Streit W.R."/>
            <person name="Rodriguez L.M."/>
            <person name="Overmann J."/>
            <person name="Jimenez D.J."/>
        </authorList>
    </citation>
    <scope>NUCLEOTIDE SEQUENCE</scope>
    <source>
        <strain evidence="6">MAG 26</strain>
    </source>
</reference>
<dbReference type="KEGG" id="acob:P0Y56_16135"/>
<evidence type="ECO:0000256" key="1">
    <source>
        <dbReference type="ARBA" id="ARBA00007749"/>
    </source>
</evidence>
<evidence type="ECO:0000313" key="6">
    <source>
        <dbReference type="EMBL" id="WEK46515.1"/>
    </source>
</evidence>
<keyword evidence="2" id="KW-0479">Metal-binding</keyword>
<feature type="domain" description="Metallo-beta-lactamase" evidence="5">
    <location>
        <begin position="59"/>
        <end position="273"/>
    </location>
</feature>
<dbReference type="AlphaFoldDB" id="A0AAJ5X2K5"/>
<keyword evidence="3" id="KW-0378">Hydrolase</keyword>
<dbReference type="Proteomes" id="UP001218362">
    <property type="component" value="Chromosome"/>
</dbReference>
<dbReference type="InterPro" id="IPR001279">
    <property type="entry name" value="Metallo-B-lactamas"/>
</dbReference>
<accession>A0AAJ5X2K5</accession>
<dbReference type="InterPro" id="IPR051013">
    <property type="entry name" value="MBL_superfamily_lactonases"/>
</dbReference>
<gene>
    <name evidence="6" type="ORF">P0Y56_16135</name>
</gene>
<dbReference type="Pfam" id="PF00753">
    <property type="entry name" value="Lactamase_B"/>
    <property type="match status" value="1"/>
</dbReference>
<dbReference type="Gene3D" id="3.60.15.10">
    <property type="entry name" value="Ribonuclease Z/Hydroxyacylglutathione hydrolase-like"/>
    <property type="match status" value="1"/>
</dbReference>
<dbReference type="EMBL" id="CP119316">
    <property type="protein sequence ID" value="WEK46515.1"/>
    <property type="molecule type" value="Genomic_DNA"/>
</dbReference>
<evidence type="ECO:0000256" key="2">
    <source>
        <dbReference type="ARBA" id="ARBA00022723"/>
    </source>
</evidence>
<keyword evidence="4" id="KW-0862">Zinc</keyword>
<evidence type="ECO:0000256" key="4">
    <source>
        <dbReference type="ARBA" id="ARBA00022833"/>
    </source>
</evidence>
<evidence type="ECO:0000259" key="5">
    <source>
        <dbReference type="SMART" id="SM00849"/>
    </source>
</evidence>
<sequence>MQKQRLGHITVSKVVEAEDGVPLPMIFPAIAAADLERVGRWYADPELTSDPETSKIVLSMHSFVIEIGGQNILVDACNGDDKQRCIPSVHLQKSPYLANLAAQGFKPEDIHMVLCTHLHFDHVGWNTRLDNGRWVPTFPNARYIFGRRDYDHFASEAAELPHREAYADSVLPVVQAGQAEIVDLEGPAAALREIGDGVWLEPAFGHSPGSCLVKAQSGGDEALFWGDVIHHPVQLARPELTLPFDFDQPLAARVRQDVLERIADTGTMCFPAHFRGQTAGRVHRDGDAYRYEFVE</sequence>
<comment type="similarity">
    <text evidence="1">Belongs to the metallo-beta-lactamase superfamily.</text>
</comment>
<evidence type="ECO:0000256" key="3">
    <source>
        <dbReference type="ARBA" id="ARBA00022801"/>
    </source>
</evidence>
<dbReference type="PANTHER" id="PTHR42978">
    <property type="entry name" value="QUORUM-QUENCHING LACTONASE YTNP-RELATED-RELATED"/>
    <property type="match status" value="1"/>
</dbReference>
<protein>
    <submittedName>
        <fullName evidence="6">MBL fold metallo-hydrolase</fullName>
    </submittedName>
</protein>
<organism evidence="6 7">
    <name type="scientific">Candidatus Andeanibacterium colombiense</name>
    <dbReference type="NCBI Taxonomy" id="3121345"/>
    <lineage>
        <taxon>Bacteria</taxon>
        <taxon>Pseudomonadati</taxon>
        <taxon>Pseudomonadota</taxon>
        <taxon>Alphaproteobacteria</taxon>
        <taxon>Sphingomonadales</taxon>
        <taxon>Sphingomonadaceae</taxon>
        <taxon>Candidatus Andeanibacterium</taxon>
    </lineage>
</organism>
<proteinExistence type="inferred from homology"/>